<reference evidence="3 4" key="1">
    <citation type="submission" date="2025-04" db="UniProtKB">
        <authorList>
            <consortium name="RefSeq"/>
        </authorList>
    </citation>
    <scope>IDENTIFICATION</scope>
    <source>
        <tissue evidence="3 4">Entire body</tissue>
    </source>
</reference>
<name>A0A1W4WBR3_AGRPL</name>
<evidence type="ECO:0000313" key="4">
    <source>
        <dbReference type="RefSeq" id="XP_018321425.1"/>
    </source>
</evidence>
<feature type="region of interest" description="Disordered" evidence="1">
    <location>
        <begin position="49"/>
        <end position="69"/>
    </location>
</feature>
<sequence>MKLTINGFPSQEGAKQYRSLLVGKRRQDCDHRGNQDHHQELFHEGVALHHSPRDRNTGRECSGASRFGLGGPNTRNLGISEIPSLGNSKVRISKPPKLRHWRLWDSYFGVSGTQYPGSPDFRVLGLLVRICTIPFSGVVPDGLRINKTFRAKPGRREKFFLSF</sequence>
<dbReference type="RefSeq" id="XP_018321427.1">
    <property type="nucleotide sequence ID" value="XM_018465925.2"/>
</dbReference>
<evidence type="ECO:0000313" key="2">
    <source>
        <dbReference type="Proteomes" id="UP000192223"/>
    </source>
</evidence>
<protein>
    <submittedName>
        <fullName evidence="3 4">Uncharacterized protein LOC108734380 isoform X1</fullName>
    </submittedName>
    <submittedName>
        <fullName evidence="5">Uncharacterized protein LOC108734380 isoform X2</fullName>
    </submittedName>
</protein>
<dbReference type="RefSeq" id="XP_018321424.1">
    <property type="nucleotide sequence ID" value="XM_018465922.1"/>
</dbReference>
<evidence type="ECO:0000313" key="3">
    <source>
        <dbReference type="RefSeq" id="XP_018321424.1"/>
    </source>
</evidence>
<organism evidence="2 5">
    <name type="scientific">Agrilus planipennis</name>
    <name type="common">Emerald ash borer</name>
    <name type="synonym">Agrilus marcopoli</name>
    <dbReference type="NCBI Taxonomy" id="224129"/>
    <lineage>
        <taxon>Eukaryota</taxon>
        <taxon>Metazoa</taxon>
        <taxon>Ecdysozoa</taxon>
        <taxon>Arthropoda</taxon>
        <taxon>Hexapoda</taxon>
        <taxon>Insecta</taxon>
        <taxon>Pterygota</taxon>
        <taxon>Neoptera</taxon>
        <taxon>Endopterygota</taxon>
        <taxon>Coleoptera</taxon>
        <taxon>Polyphaga</taxon>
        <taxon>Elateriformia</taxon>
        <taxon>Buprestoidea</taxon>
        <taxon>Buprestidae</taxon>
        <taxon>Agrilinae</taxon>
        <taxon>Agrilus</taxon>
    </lineage>
</organism>
<proteinExistence type="predicted"/>
<accession>A0A1W4WBR3</accession>
<dbReference type="KEGG" id="apln:108734380"/>
<dbReference type="Proteomes" id="UP000192223">
    <property type="component" value="Unplaced"/>
</dbReference>
<feature type="compositionally biased region" description="Basic and acidic residues" evidence="1">
    <location>
        <begin position="49"/>
        <end position="58"/>
    </location>
</feature>
<evidence type="ECO:0000256" key="1">
    <source>
        <dbReference type="SAM" id="MobiDB-lite"/>
    </source>
</evidence>
<dbReference type="AlphaFoldDB" id="A0A1W4WBR3"/>
<dbReference type="RefSeq" id="XP_018321425.1">
    <property type="nucleotide sequence ID" value="XM_018465923.2"/>
</dbReference>
<evidence type="ECO:0000313" key="5">
    <source>
        <dbReference type="RefSeq" id="XP_018321427.1"/>
    </source>
</evidence>
<keyword evidence="2" id="KW-1185">Reference proteome</keyword>
<dbReference type="GeneID" id="108734380"/>
<gene>
    <name evidence="3 4 5" type="primary">LOC108734380</name>
</gene>